<gene>
    <name evidence="5" type="ordered locus">HCW_02610</name>
</gene>
<evidence type="ECO:0000256" key="1">
    <source>
        <dbReference type="ARBA" id="ARBA00008911"/>
    </source>
</evidence>
<proteinExistence type="inferred from homology"/>
<evidence type="ECO:0000256" key="4">
    <source>
        <dbReference type="RuleBase" id="RU363071"/>
    </source>
</evidence>
<feature type="binding site" evidence="3">
    <location>
        <position position="352"/>
    </location>
    <ligand>
        <name>Mn(2+)</name>
        <dbReference type="ChEBI" id="CHEBI:29035"/>
    </ligand>
</feature>
<dbReference type="GO" id="GO:0003849">
    <property type="term" value="F:3-deoxy-7-phosphoheptulonate synthase activity"/>
    <property type="evidence" value="ECO:0007669"/>
    <property type="project" value="UniProtKB-EC"/>
</dbReference>
<dbReference type="PANTHER" id="PTHR21337">
    <property type="entry name" value="PHOSPHO-2-DEHYDRO-3-DEOXYHEPTONATE ALDOLASE 1, 2"/>
    <property type="match status" value="1"/>
</dbReference>
<accession>I0ELI4</accession>
<dbReference type="EMBL" id="CP003479">
    <property type="protein sequence ID" value="AFI03803.1"/>
    <property type="molecule type" value="Genomic_DNA"/>
</dbReference>
<dbReference type="SUPFAM" id="SSF51569">
    <property type="entry name" value="Aldolase"/>
    <property type="match status" value="1"/>
</dbReference>
<comment type="pathway">
    <text evidence="4">Metabolic intermediate biosynthesis; chorismate biosynthesis; chorismate from D-erythrose 4-phosphate and phosphoenolpyruvate: step 1/7.</text>
</comment>
<evidence type="ECO:0000256" key="3">
    <source>
        <dbReference type="PIRSR" id="PIRSR602480-1"/>
    </source>
</evidence>
<dbReference type="GO" id="GO:0009073">
    <property type="term" value="P:aromatic amino acid family biosynthetic process"/>
    <property type="evidence" value="ECO:0007669"/>
    <property type="project" value="UniProtKB-KW"/>
</dbReference>
<feature type="binding site" evidence="3">
    <location>
        <position position="289"/>
    </location>
    <ligand>
        <name>phosphoenolpyruvate</name>
        <dbReference type="ChEBI" id="CHEBI:58702"/>
    </ligand>
</feature>
<feature type="binding site" evidence="3">
    <location>
        <position position="71"/>
    </location>
    <ligand>
        <name>Mn(2+)</name>
        <dbReference type="ChEBI" id="CHEBI:29035"/>
    </ligand>
</feature>
<dbReference type="NCBIfam" id="TIGR01358">
    <property type="entry name" value="DAHP_synth_II"/>
    <property type="match status" value="1"/>
</dbReference>
<feature type="binding site" evidence="3">
    <location>
        <begin position="266"/>
        <end position="267"/>
    </location>
    <ligand>
        <name>phosphoenolpyruvate</name>
        <dbReference type="ChEBI" id="CHEBI:58702"/>
    </ligand>
</feature>
<feature type="binding site" evidence="3">
    <location>
        <position position="424"/>
    </location>
    <ligand>
        <name>Mn(2+)</name>
        <dbReference type="ChEBI" id="CHEBI:29035"/>
    </ligand>
</feature>
<name>I0ELI4_HELC0</name>
<comment type="catalytic activity">
    <reaction evidence="4">
        <text>D-erythrose 4-phosphate + phosphoenolpyruvate + H2O = 7-phospho-2-dehydro-3-deoxy-D-arabino-heptonate + phosphate</text>
        <dbReference type="Rhea" id="RHEA:14717"/>
        <dbReference type="ChEBI" id="CHEBI:15377"/>
        <dbReference type="ChEBI" id="CHEBI:16897"/>
        <dbReference type="ChEBI" id="CHEBI:43474"/>
        <dbReference type="ChEBI" id="CHEBI:58394"/>
        <dbReference type="ChEBI" id="CHEBI:58702"/>
        <dbReference type="EC" id="2.5.1.54"/>
    </reaction>
</comment>
<comment type="similarity">
    <text evidence="1 4">Belongs to the class-II DAHP synthase family.</text>
</comment>
<feature type="binding site" evidence="3">
    <location>
        <position position="320"/>
    </location>
    <ligand>
        <name>phosphoenolpyruvate</name>
        <dbReference type="ChEBI" id="CHEBI:58702"/>
    </ligand>
</feature>
<dbReference type="Pfam" id="PF01474">
    <property type="entry name" value="DAHP_synth_2"/>
    <property type="match status" value="1"/>
</dbReference>
<reference evidence="6" key="1">
    <citation type="submission" date="2012-04" db="EMBL/GenBank/DDBJ databases">
        <title>Complete genome sequence of Helicobacter cetorum strain MIT 00-7128.</title>
        <authorList>
            <person name="Kersulyte D."/>
            <person name="Berg D.E."/>
        </authorList>
    </citation>
    <scope>NUCLEOTIDE SEQUENCE [LARGE SCALE GENOMIC DNA]</scope>
    <source>
        <strain evidence="6">MIT 00-7128</strain>
    </source>
</reference>
<organism evidence="5 6">
    <name type="scientific">Helicobacter cetorum (strain ATCC BAA-429 / MIT 00-7128)</name>
    <dbReference type="NCBI Taxonomy" id="182217"/>
    <lineage>
        <taxon>Bacteria</taxon>
        <taxon>Pseudomonadati</taxon>
        <taxon>Campylobacterota</taxon>
        <taxon>Epsilonproteobacteria</taxon>
        <taxon>Campylobacterales</taxon>
        <taxon>Helicobacteraceae</taxon>
        <taxon>Helicobacter</taxon>
    </lineage>
</organism>
<dbReference type="GO" id="GO:0008652">
    <property type="term" value="P:amino acid biosynthetic process"/>
    <property type="evidence" value="ECO:0007669"/>
    <property type="project" value="UniProtKB-KW"/>
</dbReference>
<keyword evidence="6" id="KW-1185">Reference proteome</keyword>
<dbReference type="STRING" id="182217.HCW_02610"/>
<keyword evidence="3" id="KW-0104">Cadmium</keyword>
<comment type="cofactor">
    <cofactor evidence="3">
        <name>Mn(2+)</name>
        <dbReference type="ChEBI" id="CHEBI:29035"/>
    </cofactor>
    <cofactor evidence="3">
        <name>Co(2+)</name>
        <dbReference type="ChEBI" id="CHEBI:48828"/>
    </cofactor>
    <cofactor evidence="3">
        <name>Cd(2+)</name>
        <dbReference type="ChEBI" id="CHEBI:48775"/>
    </cofactor>
    <text evidence="3">Binds 1 divalent cation per subunit. The enzyme is active with manganese, cobalt or cadmium ions.</text>
</comment>
<dbReference type="InterPro" id="IPR013785">
    <property type="entry name" value="Aldolase_TIM"/>
</dbReference>
<evidence type="ECO:0000313" key="6">
    <source>
        <dbReference type="Proteomes" id="UP000005010"/>
    </source>
</evidence>
<dbReference type="HOGENOM" id="CLU_026885_0_1_7"/>
<keyword evidence="3" id="KW-0464">Manganese</keyword>
<keyword evidence="4" id="KW-0028">Amino-acid biosynthesis</keyword>
<keyword evidence="2 4" id="KW-0808">Transferase</keyword>
<dbReference type="RefSeq" id="WP_014660675.1">
    <property type="nucleotide sequence ID" value="NC_017737.1"/>
</dbReference>
<sequence length="454" mass="51552">MPHTTTWSPDSWRNFPIEQHPIYKNKEELERVKKELRSYPPLVFAGEARNLQERLAQAIDNKAFLLQGGDCAESFSQFSANRIRDMFKVMMQMAITLTFAGSMPIVKVGRIAGQFAKPRSSATEMLDNEEVLSYRGDIINGILKDEREPKAERMLKAYHQSVATLNLIRAFAQGGLANLEQVHRFNLDFVKNNNQKYQQIADKITQALGFMQACGVEIERTPILKEVEFYTSHEALLLHYEEPLVRKDSLSDKFYDCSAHMLWIGERTRNPKGAHVEFLRGVENPLGVKIGPNASASEILELCDVLNPHNIKGRLNLIVRMGSEIIKERLPKLLREVLREKRHILWSIDPMHGNTIKTSSGVKTRAFDCVLDEVKSFFEIHESEGSLASGVHLEMTGENVTECIGGSQAITEESLNCHYYTQCDPRLNATQALELAFLIADMLKKQRAVLVEKH</sequence>
<keyword evidence="4" id="KW-0057">Aromatic amino acid biosynthesis</keyword>
<dbReference type="Gene3D" id="3.20.20.70">
    <property type="entry name" value="Aldolase class I"/>
    <property type="match status" value="1"/>
</dbReference>
<dbReference type="AlphaFoldDB" id="I0ELI4"/>
<dbReference type="eggNOG" id="COG3200">
    <property type="taxonomic scope" value="Bacteria"/>
</dbReference>
<dbReference type="KEGG" id="hce:HCW_02610"/>
<evidence type="ECO:0000256" key="2">
    <source>
        <dbReference type="ARBA" id="ARBA00022679"/>
    </source>
</evidence>
<protein>
    <recommendedName>
        <fullName evidence="4">Phospho-2-dehydro-3-deoxyheptonate aldolase</fullName>
        <ecNumber evidence="4">2.5.1.54</ecNumber>
    </recommendedName>
</protein>
<dbReference type="Proteomes" id="UP000005010">
    <property type="component" value="Chromosome"/>
</dbReference>
<dbReference type="EC" id="2.5.1.54" evidence="4"/>
<dbReference type="InterPro" id="IPR002480">
    <property type="entry name" value="DAHP_synth_2"/>
</dbReference>
<feature type="binding site" evidence="3">
    <location>
        <position position="110"/>
    </location>
    <ligand>
        <name>phosphoenolpyruvate</name>
        <dbReference type="ChEBI" id="CHEBI:58702"/>
    </ligand>
</feature>
<dbReference type="PATRIC" id="fig|182217.3.peg.546"/>
<feature type="binding site" evidence="3">
    <location>
        <position position="394"/>
    </location>
    <ligand>
        <name>Mn(2+)</name>
        <dbReference type="ChEBI" id="CHEBI:29035"/>
    </ligand>
</feature>
<keyword evidence="3" id="KW-0170">Cobalt</keyword>
<evidence type="ECO:0000313" key="5">
    <source>
        <dbReference type="EMBL" id="AFI03803.1"/>
    </source>
</evidence>
<dbReference type="PANTHER" id="PTHR21337:SF0">
    <property type="entry name" value="PHOSPHO-2-DEHYDRO-3-DEOXYHEPTONATE ALDOLASE"/>
    <property type="match status" value="1"/>
</dbReference>